<feature type="transmembrane region" description="Helical" evidence="5">
    <location>
        <begin position="49"/>
        <end position="70"/>
    </location>
</feature>
<accession>A0A3E1NR16</accession>
<reference evidence="7 8" key="1">
    <citation type="submission" date="2018-08" db="EMBL/GenBank/DDBJ databases">
        <title>Chitinophagaceae sp. K23C18032701, a novel bacterium isolated from forest soil.</title>
        <authorList>
            <person name="Wang C."/>
        </authorList>
    </citation>
    <scope>NUCLEOTIDE SEQUENCE [LARGE SCALE GENOMIC DNA]</scope>
    <source>
        <strain evidence="7 8">K23C18032701</strain>
    </source>
</reference>
<evidence type="ECO:0000256" key="5">
    <source>
        <dbReference type="SAM" id="Phobius"/>
    </source>
</evidence>
<dbReference type="Proteomes" id="UP000261284">
    <property type="component" value="Unassembled WGS sequence"/>
</dbReference>
<keyword evidence="2 5" id="KW-0812">Transmembrane</keyword>
<feature type="transmembrane region" description="Helical" evidence="5">
    <location>
        <begin position="90"/>
        <end position="112"/>
    </location>
</feature>
<dbReference type="GO" id="GO:0008610">
    <property type="term" value="P:lipid biosynthetic process"/>
    <property type="evidence" value="ECO:0007669"/>
    <property type="project" value="InterPro"/>
</dbReference>
<feature type="transmembrane region" description="Helical" evidence="5">
    <location>
        <begin position="149"/>
        <end position="169"/>
    </location>
</feature>
<dbReference type="GO" id="GO:0016020">
    <property type="term" value="C:membrane"/>
    <property type="evidence" value="ECO:0007669"/>
    <property type="project" value="UniProtKB-SubCell"/>
</dbReference>
<comment type="caution">
    <text evidence="7">The sequence shown here is derived from an EMBL/GenBank/DDBJ whole genome shotgun (WGS) entry which is preliminary data.</text>
</comment>
<name>A0A3E1NR16_9BACT</name>
<sequence>MDQLIHYFQHIPSAHRALILAGGITVFWLMESAVPLTRFRYNKWRHAGINFFFTFTTIIINFLFALLLVFSSDWCQQHGAGILPWIGVPVWAQLIIGLLVLDLIGAYCIHWIQHKIKWMWKFHMIHHADTHVDTTTANRHHPVESVFRAVFTILAVIVAGAPMWLVMLYQSLSVVLSQFNHANIKLAPWFNRTVGWLLVTPAMHRIHHHYIRPETDSNYGNIFPFWDKLFGTYHRAPAYPLQYGLDVLEGRNDESLKQQLLLPFDKNIKTDY</sequence>
<dbReference type="PANTHER" id="PTHR11863">
    <property type="entry name" value="STEROL DESATURASE"/>
    <property type="match status" value="1"/>
</dbReference>
<evidence type="ECO:0000313" key="7">
    <source>
        <dbReference type="EMBL" id="RFM30347.1"/>
    </source>
</evidence>
<keyword evidence="8" id="KW-1185">Reference proteome</keyword>
<protein>
    <submittedName>
        <fullName evidence="7">Sterol desaturase family protein</fullName>
    </submittedName>
</protein>
<gene>
    <name evidence="7" type="ORF">DXN05_05145</name>
</gene>
<dbReference type="OrthoDB" id="9770329at2"/>
<feature type="domain" description="Fatty acid hydroxylase" evidence="6">
    <location>
        <begin position="96"/>
        <end position="232"/>
    </location>
</feature>
<dbReference type="Pfam" id="PF04116">
    <property type="entry name" value="FA_hydroxylase"/>
    <property type="match status" value="1"/>
</dbReference>
<evidence type="ECO:0000256" key="4">
    <source>
        <dbReference type="ARBA" id="ARBA00023136"/>
    </source>
</evidence>
<proteinExistence type="predicted"/>
<evidence type="ECO:0000256" key="1">
    <source>
        <dbReference type="ARBA" id="ARBA00004370"/>
    </source>
</evidence>
<dbReference type="InterPro" id="IPR006694">
    <property type="entry name" value="Fatty_acid_hydroxylase"/>
</dbReference>
<dbReference type="GO" id="GO:0016491">
    <property type="term" value="F:oxidoreductase activity"/>
    <property type="evidence" value="ECO:0007669"/>
    <property type="project" value="InterPro"/>
</dbReference>
<comment type="subcellular location">
    <subcellularLocation>
        <location evidence="1">Membrane</location>
    </subcellularLocation>
</comment>
<evidence type="ECO:0000259" key="6">
    <source>
        <dbReference type="Pfam" id="PF04116"/>
    </source>
</evidence>
<dbReference type="GO" id="GO:0005506">
    <property type="term" value="F:iron ion binding"/>
    <property type="evidence" value="ECO:0007669"/>
    <property type="project" value="InterPro"/>
</dbReference>
<keyword evidence="3 5" id="KW-1133">Transmembrane helix</keyword>
<dbReference type="EMBL" id="QTJU01000001">
    <property type="protein sequence ID" value="RFM30347.1"/>
    <property type="molecule type" value="Genomic_DNA"/>
</dbReference>
<evidence type="ECO:0000313" key="8">
    <source>
        <dbReference type="Proteomes" id="UP000261284"/>
    </source>
</evidence>
<dbReference type="AlphaFoldDB" id="A0A3E1NR16"/>
<feature type="transmembrane region" description="Helical" evidence="5">
    <location>
        <begin position="17"/>
        <end position="37"/>
    </location>
</feature>
<dbReference type="RefSeq" id="WP_116846102.1">
    <property type="nucleotide sequence ID" value="NZ_QTJU01000001.1"/>
</dbReference>
<dbReference type="InterPro" id="IPR050307">
    <property type="entry name" value="Sterol_Desaturase_Related"/>
</dbReference>
<organism evidence="7 8">
    <name type="scientific">Deminuibacter soli</name>
    <dbReference type="NCBI Taxonomy" id="2291815"/>
    <lineage>
        <taxon>Bacteria</taxon>
        <taxon>Pseudomonadati</taxon>
        <taxon>Bacteroidota</taxon>
        <taxon>Chitinophagia</taxon>
        <taxon>Chitinophagales</taxon>
        <taxon>Chitinophagaceae</taxon>
        <taxon>Deminuibacter</taxon>
    </lineage>
</organism>
<keyword evidence="4 5" id="KW-0472">Membrane</keyword>
<evidence type="ECO:0000256" key="3">
    <source>
        <dbReference type="ARBA" id="ARBA00022989"/>
    </source>
</evidence>
<evidence type="ECO:0000256" key="2">
    <source>
        <dbReference type="ARBA" id="ARBA00022692"/>
    </source>
</evidence>